<evidence type="ECO:0000313" key="2">
    <source>
        <dbReference type="EMBL" id="EHO15853.1"/>
    </source>
</evidence>
<protein>
    <recommendedName>
        <fullName evidence="4">ABC-2 type transporter domain-containing protein</fullName>
    </recommendedName>
</protein>
<evidence type="ECO:0008006" key="4">
    <source>
        <dbReference type="Google" id="ProtNLM"/>
    </source>
</evidence>
<reference evidence="2 3" key="1">
    <citation type="submission" date="2011-10" db="EMBL/GenBank/DDBJ databases">
        <title>The Genome Sequence of Lachnospiraceae bacterium ACC2.</title>
        <authorList>
            <consortium name="The Broad Institute Genome Sequencing Platform"/>
            <person name="Earl A."/>
            <person name="Ward D."/>
            <person name="Feldgarden M."/>
            <person name="Gevers D."/>
            <person name="Sizova M."/>
            <person name="Hazen A."/>
            <person name="Epstein S."/>
            <person name="Young S.K."/>
            <person name="Zeng Q."/>
            <person name="Gargeya S."/>
            <person name="Fitzgerald M."/>
            <person name="Haas B."/>
            <person name="Abouelleil A."/>
            <person name="Alvarado L."/>
            <person name="Arachchi H.M."/>
            <person name="Berlin A."/>
            <person name="Brown A."/>
            <person name="Chapman S.B."/>
            <person name="Chen Z."/>
            <person name="Dunbar C."/>
            <person name="Freedman E."/>
            <person name="Gearin G."/>
            <person name="Goldberg J."/>
            <person name="Griggs A."/>
            <person name="Gujja S."/>
            <person name="Heiman D."/>
            <person name="Howarth C."/>
            <person name="Larson L."/>
            <person name="Lui A."/>
            <person name="MacDonald P.J.P."/>
            <person name="Montmayeur A."/>
            <person name="Murphy C."/>
            <person name="Neiman D."/>
            <person name="Pearson M."/>
            <person name="Priest M."/>
            <person name="Roberts A."/>
            <person name="Saif S."/>
            <person name="Shea T."/>
            <person name="Shenoy N."/>
            <person name="Sisk P."/>
            <person name="Stolte C."/>
            <person name="Sykes S."/>
            <person name="Wortman J."/>
            <person name="Nusbaum C."/>
            <person name="Birren B."/>
        </authorList>
    </citation>
    <scope>NUCLEOTIDE SEQUENCE [LARGE SCALE GENOMIC DNA]</scope>
    <source>
        <strain evidence="2 3">ACC2</strain>
    </source>
</reference>
<comment type="caution">
    <text evidence="2">The sequence shown here is derived from an EMBL/GenBank/DDBJ whole genome shotgun (WGS) entry which is preliminary data.</text>
</comment>
<name>A0AA36Y3P1_9FIRM</name>
<keyword evidence="1" id="KW-0812">Transmembrane</keyword>
<organism evidence="2 3">
    <name type="scientific">Stomatobaculum longum</name>
    <dbReference type="NCBI Taxonomy" id="796942"/>
    <lineage>
        <taxon>Bacteria</taxon>
        <taxon>Bacillati</taxon>
        <taxon>Bacillota</taxon>
        <taxon>Clostridia</taxon>
        <taxon>Lachnospirales</taxon>
        <taxon>Lachnospiraceae</taxon>
        <taxon>Stomatobaculum</taxon>
    </lineage>
</organism>
<evidence type="ECO:0000256" key="1">
    <source>
        <dbReference type="SAM" id="Phobius"/>
    </source>
</evidence>
<proteinExistence type="predicted"/>
<dbReference type="GeneID" id="86941489"/>
<dbReference type="PANTHER" id="PTHR43229">
    <property type="entry name" value="NODULATION PROTEIN J"/>
    <property type="match status" value="1"/>
</dbReference>
<dbReference type="PANTHER" id="PTHR43229:SF6">
    <property type="entry name" value="ABC-TYPE MULTIDRUG TRANSPORT SYSTEM, PERMEASE COMPONENT"/>
    <property type="match status" value="1"/>
</dbReference>
<evidence type="ECO:0000313" key="3">
    <source>
        <dbReference type="Proteomes" id="UP000018466"/>
    </source>
</evidence>
<feature type="transmembrane region" description="Helical" evidence="1">
    <location>
        <begin position="131"/>
        <end position="160"/>
    </location>
</feature>
<sequence>MAKIRRCFTAELRKYYLEAKCYYPDHIVNLFVLFIMFVGFFKLFSNSAERPNSAYYIGFVYWFYANGIIGESSMAISSEKQSGTFEQLLIKPTALSGILFCRAVCWLLFQSVEIILVMSAIHVLFSIPMAFSWMVLPIFAITMLGLVGISYFLSALTLIFTKTASFISIASYLLLFFSGVVDGSNIQGFAYYIMPLSQGIYISRSIIEGNMVPIFDVGLLVLNSLAYLFAGLSAFHFVMRHGRKKGISMEY</sequence>
<dbReference type="AlphaFoldDB" id="A0AA36Y3P1"/>
<keyword evidence="1" id="KW-0472">Membrane</keyword>
<feature type="transmembrane region" description="Helical" evidence="1">
    <location>
        <begin position="97"/>
        <end position="125"/>
    </location>
</feature>
<feature type="transmembrane region" description="Helical" evidence="1">
    <location>
        <begin position="21"/>
        <end position="41"/>
    </location>
</feature>
<keyword evidence="3" id="KW-1185">Reference proteome</keyword>
<feature type="transmembrane region" description="Helical" evidence="1">
    <location>
        <begin position="53"/>
        <end position="76"/>
    </location>
</feature>
<dbReference type="RefSeq" id="WP_009533582.1">
    <property type="nucleotide sequence ID" value="NZ_JH590864.1"/>
</dbReference>
<gene>
    <name evidence="2" type="ORF">HMPREF9623_01764</name>
</gene>
<dbReference type="EMBL" id="AGEL01000014">
    <property type="protein sequence ID" value="EHO15853.1"/>
    <property type="molecule type" value="Genomic_DNA"/>
</dbReference>
<dbReference type="Proteomes" id="UP000018466">
    <property type="component" value="Unassembled WGS sequence"/>
</dbReference>
<keyword evidence="1" id="KW-1133">Transmembrane helix</keyword>
<feature type="transmembrane region" description="Helical" evidence="1">
    <location>
        <begin position="214"/>
        <end position="239"/>
    </location>
</feature>
<dbReference type="InterPro" id="IPR051784">
    <property type="entry name" value="Nod_factor_ABC_transporter"/>
</dbReference>
<accession>A0AA36Y3P1</accession>